<dbReference type="OrthoDB" id="9803233at2"/>
<dbReference type="AlphaFoldDB" id="A0A2A9D219"/>
<sequence length="180" mass="20103">MERVEVATDDVDVELELRRWGDEYDVTRGLRGRIVDYGSGPETIELGGFAGLVSRRPYDPNLWNAGDSLDGDSAALAEAAIAILDELDREVEVLFMLEHLVVKPQYRGNGLTGRVIEDALEVLQCPEALALVVVIPEPLQEDGTVLVSEEPGYDESREKVIAAYEAAGFERWQDTKVWWR</sequence>
<accession>A0A2A9D219</accession>
<evidence type="ECO:0008006" key="3">
    <source>
        <dbReference type="Google" id="ProtNLM"/>
    </source>
</evidence>
<evidence type="ECO:0000313" key="2">
    <source>
        <dbReference type="Proteomes" id="UP000224915"/>
    </source>
</evidence>
<dbReference type="RefSeq" id="WP_098469638.1">
    <property type="nucleotide sequence ID" value="NZ_PDJD01000001.1"/>
</dbReference>
<evidence type="ECO:0000313" key="1">
    <source>
        <dbReference type="EMBL" id="PFG20703.1"/>
    </source>
</evidence>
<keyword evidence="2" id="KW-1185">Reference proteome</keyword>
<gene>
    <name evidence="1" type="ORF">ATL40_2313</name>
</gene>
<comment type="caution">
    <text evidence="1">The sequence shown here is derived from an EMBL/GenBank/DDBJ whole genome shotgun (WGS) entry which is preliminary data.</text>
</comment>
<proteinExistence type="predicted"/>
<protein>
    <recommendedName>
        <fullName evidence="3">Acetyltransferase (GNAT) family protein</fullName>
    </recommendedName>
</protein>
<organism evidence="1 2">
    <name type="scientific">Serinibacter salmoneus</name>
    <dbReference type="NCBI Taxonomy" id="556530"/>
    <lineage>
        <taxon>Bacteria</taxon>
        <taxon>Bacillati</taxon>
        <taxon>Actinomycetota</taxon>
        <taxon>Actinomycetes</taxon>
        <taxon>Micrococcales</taxon>
        <taxon>Beutenbergiaceae</taxon>
        <taxon>Serinibacter</taxon>
    </lineage>
</organism>
<dbReference type="Gene3D" id="3.40.630.30">
    <property type="match status" value="1"/>
</dbReference>
<dbReference type="EMBL" id="PDJD01000001">
    <property type="protein sequence ID" value="PFG20703.1"/>
    <property type="molecule type" value="Genomic_DNA"/>
</dbReference>
<dbReference type="Proteomes" id="UP000224915">
    <property type="component" value="Unassembled WGS sequence"/>
</dbReference>
<name>A0A2A9D219_9MICO</name>
<reference evidence="1 2" key="1">
    <citation type="submission" date="2017-10" db="EMBL/GenBank/DDBJ databases">
        <title>Sequencing the genomes of 1000 actinobacteria strains.</title>
        <authorList>
            <person name="Klenk H.-P."/>
        </authorList>
    </citation>
    <scope>NUCLEOTIDE SEQUENCE [LARGE SCALE GENOMIC DNA]</scope>
    <source>
        <strain evidence="1 2">DSM 21801</strain>
    </source>
</reference>